<feature type="compositionally biased region" description="Polar residues" evidence="1">
    <location>
        <begin position="348"/>
        <end position="377"/>
    </location>
</feature>
<dbReference type="OrthoDB" id="6351677at2759"/>
<keyword evidence="2" id="KW-0472">Membrane</keyword>
<gene>
    <name evidence="3" type="ORF">SPHA_27906</name>
</gene>
<evidence type="ECO:0000256" key="2">
    <source>
        <dbReference type="SAM" id="Phobius"/>
    </source>
</evidence>
<feature type="compositionally biased region" description="Polar residues" evidence="1">
    <location>
        <begin position="168"/>
        <end position="192"/>
    </location>
</feature>
<keyword evidence="4" id="KW-1185">Reference proteome</keyword>
<dbReference type="EMBL" id="CAHIKZ030001097">
    <property type="protein sequence ID" value="CAE1252295.1"/>
    <property type="molecule type" value="Genomic_DNA"/>
</dbReference>
<evidence type="ECO:0000313" key="3">
    <source>
        <dbReference type="EMBL" id="CAE1252295.1"/>
    </source>
</evidence>
<evidence type="ECO:0000256" key="1">
    <source>
        <dbReference type="SAM" id="MobiDB-lite"/>
    </source>
</evidence>
<feature type="transmembrane region" description="Helical" evidence="2">
    <location>
        <begin position="501"/>
        <end position="519"/>
    </location>
</feature>
<dbReference type="AlphaFoldDB" id="A0A812BVW5"/>
<reference evidence="3" key="1">
    <citation type="submission" date="2021-01" db="EMBL/GenBank/DDBJ databases">
        <authorList>
            <person name="Li R."/>
            <person name="Bekaert M."/>
        </authorList>
    </citation>
    <scope>NUCLEOTIDE SEQUENCE</scope>
    <source>
        <strain evidence="3">Farmed</strain>
    </source>
</reference>
<feature type="region of interest" description="Disordered" evidence="1">
    <location>
        <begin position="168"/>
        <end position="222"/>
    </location>
</feature>
<keyword evidence="2" id="KW-1133">Transmembrane helix</keyword>
<evidence type="ECO:0000313" key="4">
    <source>
        <dbReference type="Proteomes" id="UP000597762"/>
    </source>
</evidence>
<proteinExistence type="predicted"/>
<feature type="region of interest" description="Disordered" evidence="1">
    <location>
        <begin position="348"/>
        <end position="381"/>
    </location>
</feature>
<feature type="transmembrane region" description="Helical" evidence="2">
    <location>
        <begin position="531"/>
        <end position="552"/>
    </location>
</feature>
<name>A0A812BVW5_ACAPH</name>
<feature type="compositionally biased region" description="Polar residues" evidence="1">
    <location>
        <begin position="315"/>
        <end position="333"/>
    </location>
</feature>
<feature type="compositionally biased region" description="Basic and acidic residues" evidence="1">
    <location>
        <begin position="193"/>
        <end position="203"/>
    </location>
</feature>
<sequence>MIVVAVVSSRFPESSPGLQMLERVYQRQNRNRRHPCVESKTDMFRVLQYDINKAAGEVENRRPLLLTRHNVVPGMVLIYCHGNLLFCDHIFNGYGCAEDDFRHQLRQCHTRALKSFSLPRDFRFSPARGKQGIRTPWGGEIGGAGVDFHGHPGLDVWSVPPISTRASTLSPKLPNVNSTDKRTTNGCASQNKQYEDKDCKEKTGNAGPLLARRRTPTKNDTCPPRVATNSTLKNIMLLRNNSRFTAQRRSKFTVLNEDQNVDTVPPTTTAALAKPSSEYTRLNEDQNVDTVPPTTTAALAKPSSEYTRLNEDQNVDTVPPTTDSTKHSSSPSGITICPVVETVTSDHVSTQTDSKLAESRSSVEASVQAGSATNESSGLEEPQITFDEVPLFRNRFSENHNSQCPPSVNWNIICGTYKESWCSHTIKKNRYTLSCMLLYMIMTTFLTRVFHLDSEFSCLSTCSLYDDILDFNAISLLVSGISLAIQLTLDTYGVHSRSALLFNIVMSTIQMMLYFVTFVRIYHCRGSLFDYLFPALTFVMCIGYACLGIVTLPKILGCSNVY</sequence>
<dbReference type="Proteomes" id="UP000597762">
    <property type="component" value="Unassembled WGS sequence"/>
</dbReference>
<accession>A0A812BVW5</accession>
<keyword evidence="2" id="KW-0812">Transmembrane</keyword>
<feature type="transmembrane region" description="Helical" evidence="2">
    <location>
        <begin position="431"/>
        <end position="450"/>
    </location>
</feature>
<organism evidence="3 4">
    <name type="scientific">Acanthosepion pharaonis</name>
    <name type="common">Pharaoh cuttlefish</name>
    <name type="synonym">Sepia pharaonis</name>
    <dbReference type="NCBI Taxonomy" id="158019"/>
    <lineage>
        <taxon>Eukaryota</taxon>
        <taxon>Metazoa</taxon>
        <taxon>Spiralia</taxon>
        <taxon>Lophotrochozoa</taxon>
        <taxon>Mollusca</taxon>
        <taxon>Cephalopoda</taxon>
        <taxon>Coleoidea</taxon>
        <taxon>Decapodiformes</taxon>
        <taxon>Sepiida</taxon>
        <taxon>Sepiina</taxon>
        <taxon>Sepiidae</taxon>
        <taxon>Acanthosepion</taxon>
    </lineage>
</organism>
<feature type="compositionally biased region" description="Polar residues" evidence="1">
    <location>
        <begin position="288"/>
        <end position="297"/>
    </location>
</feature>
<protein>
    <submittedName>
        <fullName evidence="3">Uncharacterized protein</fullName>
    </submittedName>
</protein>
<feature type="transmembrane region" description="Helical" evidence="2">
    <location>
        <begin position="471"/>
        <end position="489"/>
    </location>
</feature>
<comment type="caution">
    <text evidence="3">The sequence shown here is derived from an EMBL/GenBank/DDBJ whole genome shotgun (WGS) entry which is preliminary data.</text>
</comment>
<feature type="region of interest" description="Disordered" evidence="1">
    <location>
        <begin position="286"/>
        <end position="334"/>
    </location>
</feature>